<gene>
    <name evidence="1" type="ORF">UFOPK2000_00477</name>
</gene>
<reference evidence="1" key="1">
    <citation type="submission" date="2020-05" db="EMBL/GenBank/DDBJ databases">
        <authorList>
            <person name="Chiriac C."/>
            <person name="Salcher M."/>
            <person name="Ghai R."/>
            <person name="Kavagutti S V."/>
        </authorList>
    </citation>
    <scope>NUCLEOTIDE SEQUENCE</scope>
</reference>
<evidence type="ECO:0000313" key="1">
    <source>
        <dbReference type="EMBL" id="CAB4626885.1"/>
    </source>
</evidence>
<organism evidence="1">
    <name type="scientific">freshwater metagenome</name>
    <dbReference type="NCBI Taxonomy" id="449393"/>
    <lineage>
        <taxon>unclassified sequences</taxon>
        <taxon>metagenomes</taxon>
        <taxon>ecological metagenomes</taxon>
    </lineage>
</organism>
<sequence length="53" mass="5583">MIKRDSAQRAEVYVNVSGPAELIEFALTVDGAGQCACSIADVGGFFEPFLGCE</sequence>
<accession>A0A6J6IR11</accession>
<name>A0A6J6IR11_9ZZZZ</name>
<protein>
    <submittedName>
        <fullName evidence="1">Unannotated protein</fullName>
    </submittedName>
</protein>
<proteinExistence type="predicted"/>
<dbReference type="EMBL" id="CAEZVK010000036">
    <property type="protein sequence ID" value="CAB4626885.1"/>
    <property type="molecule type" value="Genomic_DNA"/>
</dbReference>
<dbReference type="AlphaFoldDB" id="A0A6J6IR11"/>